<dbReference type="InterPro" id="IPR007219">
    <property type="entry name" value="XnlR_reg_dom"/>
</dbReference>
<feature type="region of interest" description="Disordered" evidence="5">
    <location>
        <begin position="174"/>
        <end position="260"/>
    </location>
</feature>
<evidence type="ECO:0000256" key="5">
    <source>
        <dbReference type="SAM" id="MobiDB-lite"/>
    </source>
</evidence>
<dbReference type="GO" id="GO:0008270">
    <property type="term" value="F:zinc ion binding"/>
    <property type="evidence" value="ECO:0007669"/>
    <property type="project" value="InterPro"/>
</dbReference>
<feature type="region of interest" description="Disordered" evidence="5">
    <location>
        <begin position="41"/>
        <end position="63"/>
    </location>
</feature>
<dbReference type="GO" id="GO:0000981">
    <property type="term" value="F:DNA-binding transcription factor activity, RNA polymerase II-specific"/>
    <property type="evidence" value="ECO:0007669"/>
    <property type="project" value="InterPro"/>
</dbReference>
<feature type="compositionally biased region" description="Low complexity" evidence="5">
    <location>
        <begin position="224"/>
        <end position="234"/>
    </location>
</feature>
<dbReference type="PaxDb" id="5507-FOXG_03442P0"/>
<feature type="transmembrane region" description="Helical" evidence="6">
    <location>
        <begin position="764"/>
        <end position="785"/>
    </location>
</feature>
<dbReference type="GO" id="GO:0000435">
    <property type="term" value="P:positive regulation of transcription from RNA polymerase II promoter by galactose"/>
    <property type="evidence" value="ECO:0007669"/>
    <property type="project" value="TreeGrafter"/>
</dbReference>
<keyword evidence="6" id="KW-1133">Transmembrane helix</keyword>
<feature type="compositionally biased region" description="Polar residues" evidence="5">
    <location>
        <begin position="865"/>
        <end position="877"/>
    </location>
</feature>
<keyword evidence="6" id="KW-0812">Transmembrane</keyword>
<evidence type="ECO:0000256" key="1">
    <source>
        <dbReference type="ARBA" id="ARBA00022723"/>
    </source>
</evidence>
<feature type="region of interest" description="Disordered" evidence="5">
    <location>
        <begin position="336"/>
        <end position="369"/>
    </location>
</feature>
<dbReference type="Pfam" id="PF00172">
    <property type="entry name" value="Zn_clus"/>
    <property type="match status" value="1"/>
</dbReference>
<evidence type="ECO:0000256" key="6">
    <source>
        <dbReference type="SAM" id="Phobius"/>
    </source>
</evidence>
<evidence type="ECO:0000259" key="7">
    <source>
        <dbReference type="PROSITE" id="PS50048"/>
    </source>
</evidence>
<evidence type="ECO:0000256" key="4">
    <source>
        <dbReference type="ARBA" id="ARBA00023242"/>
    </source>
</evidence>
<gene>
    <name evidence="8" type="ORF">FOXB_10983</name>
</gene>
<reference evidence="8" key="1">
    <citation type="journal article" date="2012" name="Mol. Plant Microbe Interact.">
        <title>A highly conserved effector in Fusarium oxysporum is required for full virulence on Arabidopsis.</title>
        <authorList>
            <person name="Thatcher L.F."/>
            <person name="Gardiner D.M."/>
            <person name="Kazan K."/>
            <person name="Manners J."/>
        </authorList>
    </citation>
    <scope>NUCLEOTIDE SEQUENCE [LARGE SCALE GENOMIC DNA]</scope>
    <source>
        <strain evidence="8">Fo5176</strain>
    </source>
</reference>
<dbReference type="GO" id="GO:0005634">
    <property type="term" value="C:nucleus"/>
    <property type="evidence" value="ECO:0007669"/>
    <property type="project" value="TreeGrafter"/>
</dbReference>
<keyword evidence="6" id="KW-0472">Membrane</keyword>
<dbReference type="CDD" id="cd00067">
    <property type="entry name" value="GAL4"/>
    <property type="match status" value="1"/>
</dbReference>
<dbReference type="GO" id="GO:0006351">
    <property type="term" value="P:DNA-templated transcription"/>
    <property type="evidence" value="ECO:0007669"/>
    <property type="project" value="InterPro"/>
</dbReference>
<sequence length="1107" mass="123800">MDMDEGVIQQQQAIEADDFLGGRTVHSAPITSEYAGHVDIPLGNQSIPGRSDGSTWRWRRRSSQRPVTATDLVAPDHDPAGSPVIIPFTHAQFASPLAVRAHNHPHIHPQSHPNSPYTHPHVLHHQILPTHQSLSHSYLSDDSATVDGHFGTMEQIETQASDLRFLAQVPVLNPTSSPSLGPGSGAGRGGTPARTPGSAVGASTGAPIAYENHASPSSASVGDNSAHGASASNANKRKSTDDGQGNGAKQTRSKRNRLGHNECKRRKIKCNGETPCQRCGNLNLACLYAPNCCSGNFKESDEFKQVTSQLGRLQEEVGWLHQTVKALQSEPARYSSLGDRTMTHGHGTPAVAPSPSHSSTSLNRQDSSKYGSFRGPTSMAFSLDVANNTINNMGYKGISDEENPHLNDGMGPMSTRPRDPLHEFDKDEMIRLCRLHEEEIGIMYPVLNIQTVISHAKNMATFLETLRQQSPRELVNDDKTLQLKIIMCCALVVEEHGHSDKAIRLFESMETVLNRKLMAEAADVTTLPILALVAGYRFLSNDEVLAWRVMGHVARLCLELGIHQRTGLMRIQDEEERKNALVSFWSAYVLDRRWAFATGLPFVVQDEEIDSELPFPVTNDFKEEYPYLVAMITYSRIGAKVWRQVAHFGPVLARDLRSTELENVDQELLQWYEQIPEEVKVRNWDKEKHITSTPSYNLQRLRIWTYLRLNQMRIWLYTPVLHSATSIMAHPAQSERVVDIAKDTIRYLSHLNNTTNLYRRVQVFYHQFLTSAIAVVFLASVHAPVRFSASCREEFYMALELVKDLSAKSWASQRLWRTIRSLKDVAPRFGLNAEDDPQSTAALGMIGLARGHMEQQQPFRKPSIPGQQSQAATPDSMAQNGSRIQAEMSRMFEGYVGLNGFQYNDNDGQQGPNAEVSEASNSGMFGGDDSLGYIWWRNMALKMEIRIELALESFFRPLWWYHEKFGLSTSMHRIIIMLFTATIPFLIHALIETPAALTFILKPSSQLQPLPPSAALILQSFGGLLLTSNLIALIFIRRPFDDATRQAALAFSFWHLWPSYRAYMRMNSYTEEEEASTTKTLGGPLVHLGVHIVLLTMFLCTWYFGNA</sequence>
<feature type="compositionally biased region" description="Basic residues" evidence="5">
    <location>
        <begin position="251"/>
        <end position="260"/>
    </location>
</feature>
<dbReference type="InterPro" id="IPR001138">
    <property type="entry name" value="Zn2Cys6_DnaBD"/>
</dbReference>
<keyword evidence="2" id="KW-0805">Transcription regulation</keyword>
<dbReference type="CDD" id="cd12148">
    <property type="entry name" value="fungal_TF_MHR"/>
    <property type="match status" value="1"/>
</dbReference>
<dbReference type="InterPro" id="IPR036864">
    <property type="entry name" value="Zn2-C6_fun-type_DNA-bd_sf"/>
</dbReference>
<dbReference type="GO" id="GO:0000978">
    <property type="term" value="F:RNA polymerase II cis-regulatory region sequence-specific DNA binding"/>
    <property type="evidence" value="ECO:0007669"/>
    <property type="project" value="TreeGrafter"/>
</dbReference>
<keyword evidence="4" id="KW-0539">Nucleus</keyword>
<feature type="transmembrane region" description="Helical" evidence="6">
    <location>
        <begin position="1084"/>
        <end position="1104"/>
    </location>
</feature>
<feature type="transmembrane region" description="Helical" evidence="6">
    <location>
        <begin position="1013"/>
        <end position="1035"/>
    </location>
</feature>
<comment type="caution">
    <text evidence="8">The sequence shown here is derived from an EMBL/GenBank/DDBJ whole genome shotgun (WGS) entry which is preliminary data.</text>
</comment>
<feature type="compositionally biased region" description="Polar residues" evidence="5">
    <location>
        <begin position="214"/>
        <end position="223"/>
    </location>
</feature>
<dbReference type="PROSITE" id="PS50048">
    <property type="entry name" value="ZN2_CY6_FUNGAL_2"/>
    <property type="match status" value="1"/>
</dbReference>
<feature type="domain" description="Zn(2)-C6 fungal-type" evidence="7">
    <location>
        <begin position="263"/>
        <end position="288"/>
    </location>
</feature>
<dbReference type="SUPFAM" id="SSF57701">
    <property type="entry name" value="Zn2/Cys6 DNA-binding domain"/>
    <property type="match status" value="1"/>
</dbReference>
<evidence type="ECO:0000313" key="8">
    <source>
        <dbReference type="EMBL" id="EGU78462.1"/>
    </source>
</evidence>
<name>F9FX51_FUSOF</name>
<organism evidence="8">
    <name type="scientific">Fusarium oxysporum (strain Fo5176)</name>
    <name type="common">Fusarium vascular wilt</name>
    <dbReference type="NCBI Taxonomy" id="660025"/>
    <lineage>
        <taxon>Eukaryota</taxon>
        <taxon>Fungi</taxon>
        <taxon>Dikarya</taxon>
        <taxon>Ascomycota</taxon>
        <taxon>Pezizomycotina</taxon>
        <taxon>Sordariomycetes</taxon>
        <taxon>Hypocreomycetidae</taxon>
        <taxon>Hypocreales</taxon>
        <taxon>Nectriaceae</taxon>
        <taxon>Fusarium</taxon>
        <taxon>Fusarium oxysporum species complex</taxon>
    </lineage>
</organism>
<accession>F9FX51</accession>
<keyword evidence="3" id="KW-0804">Transcription</keyword>
<protein>
    <recommendedName>
        <fullName evidence="7">Zn(2)-C6 fungal-type domain-containing protein</fullName>
    </recommendedName>
</protein>
<dbReference type="PANTHER" id="PTHR47424:SF5">
    <property type="entry name" value="ZN(II)2CYS6 TRANSCRIPTION FACTOR (EUROFUNG)"/>
    <property type="match status" value="1"/>
</dbReference>
<dbReference type="STRING" id="660025.F9FX51"/>
<dbReference type="OrthoDB" id="3971593at2759"/>
<dbReference type="EMBL" id="AFQF01002818">
    <property type="protein sequence ID" value="EGU78462.1"/>
    <property type="molecule type" value="Genomic_DNA"/>
</dbReference>
<dbReference type="InterPro" id="IPR051127">
    <property type="entry name" value="Fungal_SecMet_Regulators"/>
</dbReference>
<keyword evidence="1" id="KW-0479">Metal-binding</keyword>
<feature type="compositionally biased region" description="Polar residues" evidence="5">
    <location>
        <begin position="355"/>
        <end position="369"/>
    </location>
</feature>
<feature type="transmembrane region" description="Helical" evidence="6">
    <location>
        <begin position="974"/>
        <end position="1001"/>
    </location>
</feature>
<dbReference type="Pfam" id="PF04082">
    <property type="entry name" value="Fungal_trans"/>
    <property type="match status" value="1"/>
</dbReference>
<dbReference type="PANTHER" id="PTHR47424">
    <property type="entry name" value="REGULATORY PROTEIN GAL4"/>
    <property type="match status" value="1"/>
</dbReference>
<dbReference type="SMART" id="SM00906">
    <property type="entry name" value="Fungal_trans"/>
    <property type="match status" value="1"/>
</dbReference>
<dbReference type="AlphaFoldDB" id="F9FX51"/>
<evidence type="ECO:0000256" key="2">
    <source>
        <dbReference type="ARBA" id="ARBA00023015"/>
    </source>
</evidence>
<proteinExistence type="predicted"/>
<feature type="region of interest" description="Disordered" evidence="5">
    <location>
        <begin position="856"/>
        <end position="877"/>
    </location>
</feature>
<evidence type="ECO:0000256" key="3">
    <source>
        <dbReference type="ARBA" id="ARBA00023163"/>
    </source>
</evidence>
<dbReference type="Gene3D" id="4.10.240.10">
    <property type="entry name" value="Zn(2)-C6 fungal-type DNA-binding domain"/>
    <property type="match status" value="1"/>
</dbReference>